<dbReference type="SUPFAM" id="SSF74788">
    <property type="entry name" value="Cullin repeat-like"/>
    <property type="match status" value="1"/>
</dbReference>
<dbReference type="GO" id="GO:0031625">
    <property type="term" value="F:ubiquitin protein ligase binding"/>
    <property type="evidence" value="ECO:0007669"/>
    <property type="project" value="InterPro"/>
</dbReference>
<dbReference type="InterPro" id="IPR045093">
    <property type="entry name" value="Cullin"/>
</dbReference>
<evidence type="ECO:0000313" key="10">
    <source>
        <dbReference type="EMBL" id="PWN19830.1"/>
    </source>
</evidence>
<evidence type="ECO:0000256" key="5">
    <source>
        <dbReference type="ARBA" id="ARBA00022843"/>
    </source>
</evidence>
<dbReference type="SUPFAM" id="SSF46785">
    <property type="entry name" value="Winged helix' DNA-binding domain"/>
    <property type="match status" value="1"/>
</dbReference>
<dbReference type="OrthoDB" id="27073at2759"/>
<keyword evidence="11" id="KW-1185">Reference proteome</keyword>
<dbReference type="PROSITE" id="PS50069">
    <property type="entry name" value="CULLIN_2"/>
    <property type="match status" value="1"/>
</dbReference>
<dbReference type="Pfam" id="PF26557">
    <property type="entry name" value="Cullin_AB"/>
    <property type="match status" value="1"/>
</dbReference>
<sequence>MPPPNPLPPAGDLKATWKFLQVGIEVMMQQVLEGMEYKDYMNLYTAVYNYCISSRMNTSGGGSLGSGVKAGANLMGAELYDHLKVYFKEHSLQAAQRAAELTDEALLRYYAAEWTRYTRGANFVHHVFSYLNRYWVKREKDEGRRHVYTVYTIALVQWRDHMFKQIQSKERLSDAVLKQIQKQRNGETIDTSLVKRVVDSFVSLGLDENDTTQQNVEIYRYEFETSFIASTEVYYKTESDAFVAANSVTDYMRKAETRLKEEEDRVELYLHPSTRSKLIARCDSVLIRGHSQLLWDGFENLLETDKGDDLYRMYTLLFRITEGLEPLRKRFEEYVKKKGAAAVENIVGTDAEAMEPAAYVEALLAVHAKYLTVVNNSFRGEAGFLASLDKACRVYMNKNKATGESTSKSPELLAKHTDGLLKKSNKSAEEAGLEEALNQVMVVFKYIEDKDVFQKFYSKMLAKRLVNFASASDDAEASMISKLKETCGFEYTNKLQRMFTDVGLSKELNDNYKEQVSKQYDKSEANIDFYSLVLANGFWPLTAPASEFSIPTELLPTYTRFERYYGAKHSGRKLTWLWQLGRADLSTTYLSQKHIFTTSIYQTAVLLQYNSADSLSYTELQTSTRLNDASLKGALGALVKTKVLNKVEGDAGGDGADKYEINDKAKFKKLRVNLNMPVKSEQKAETSDVMKTVDEDRKLLLQATIVRIMKARKTLKHAQLIQECVSQVSSRFQPSVPTIKKAIEALIEKEYLERVEGARDVLQYLA</sequence>
<dbReference type="InterPro" id="IPR036388">
    <property type="entry name" value="WH-like_DNA-bd_sf"/>
</dbReference>
<dbReference type="GO" id="GO:0031146">
    <property type="term" value="P:SCF-dependent proteasomal ubiquitin-dependent protein catabolic process"/>
    <property type="evidence" value="ECO:0007669"/>
    <property type="project" value="UniProtKB-ARBA"/>
</dbReference>
<dbReference type="Gene3D" id="1.10.10.10">
    <property type="entry name" value="Winged helix-like DNA-binding domain superfamily/Winged helix DNA-binding domain"/>
    <property type="match status" value="2"/>
</dbReference>
<dbReference type="FunFam" id="1.20.1310.10:FF:000011">
    <property type="entry name" value="Cullin 1"/>
    <property type="match status" value="1"/>
</dbReference>
<accession>A0A316U3T4</accession>
<keyword evidence="3" id="KW-1017">Isopeptide bond</keyword>
<dbReference type="RefSeq" id="XP_025346990.1">
    <property type="nucleotide sequence ID" value="XM_025490390.1"/>
</dbReference>
<dbReference type="InterPro" id="IPR001373">
    <property type="entry name" value="Cullin_N"/>
</dbReference>
<dbReference type="FunFam" id="1.20.1310.10:FF:000007">
    <property type="entry name" value="Cullin 1"/>
    <property type="match status" value="1"/>
</dbReference>
<evidence type="ECO:0000256" key="7">
    <source>
        <dbReference type="PROSITE-ProRule" id="PRU00330"/>
    </source>
</evidence>
<dbReference type="GO" id="GO:0019005">
    <property type="term" value="C:SCF ubiquitin ligase complex"/>
    <property type="evidence" value="ECO:0007669"/>
    <property type="project" value="UniProtKB-ARBA"/>
</dbReference>
<dbReference type="InterPro" id="IPR016157">
    <property type="entry name" value="Cullin_CS"/>
</dbReference>
<dbReference type="Pfam" id="PF10557">
    <property type="entry name" value="Cullin_Nedd8"/>
    <property type="match status" value="1"/>
</dbReference>
<dbReference type="Proteomes" id="UP000245942">
    <property type="component" value="Unassembled WGS sequence"/>
</dbReference>
<dbReference type="STRING" id="1684307.A0A316U3T4"/>
<dbReference type="FunFam" id="1.20.1310.10:FF:000029">
    <property type="entry name" value="Cullin homolog 1"/>
    <property type="match status" value="1"/>
</dbReference>
<evidence type="ECO:0000313" key="11">
    <source>
        <dbReference type="Proteomes" id="UP000245942"/>
    </source>
</evidence>
<dbReference type="Gene3D" id="1.20.1310.10">
    <property type="entry name" value="Cullin Repeats"/>
    <property type="match status" value="4"/>
</dbReference>
<reference evidence="10 11" key="1">
    <citation type="journal article" date="2018" name="Mol. Biol. Evol.">
        <title>Broad Genomic Sampling Reveals a Smut Pathogenic Ancestry of the Fungal Clade Ustilaginomycotina.</title>
        <authorList>
            <person name="Kijpornyongpan T."/>
            <person name="Mondo S.J."/>
            <person name="Barry K."/>
            <person name="Sandor L."/>
            <person name="Lee J."/>
            <person name="Lipzen A."/>
            <person name="Pangilinan J."/>
            <person name="LaButti K."/>
            <person name="Hainaut M."/>
            <person name="Henrissat B."/>
            <person name="Grigoriev I.V."/>
            <person name="Spatafora J.W."/>
            <person name="Aime M.C."/>
        </authorList>
    </citation>
    <scope>NUCLEOTIDE SEQUENCE [LARGE SCALE GENOMIC DNA]</scope>
    <source>
        <strain evidence="10 11">MCA 4718</strain>
    </source>
</reference>
<dbReference type="AlphaFoldDB" id="A0A316U3T4"/>
<dbReference type="Pfam" id="PF00888">
    <property type="entry name" value="Cullin"/>
    <property type="match status" value="1"/>
</dbReference>
<evidence type="ECO:0000256" key="8">
    <source>
        <dbReference type="RuleBase" id="RU003829"/>
    </source>
</evidence>
<dbReference type="EMBL" id="KZ819330">
    <property type="protein sequence ID" value="PWN19830.1"/>
    <property type="molecule type" value="Genomic_DNA"/>
</dbReference>
<evidence type="ECO:0000256" key="1">
    <source>
        <dbReference type="ARBA" id="ARBA00004906"/>
    </source>
</evidence>
<evidence type="ECO:0000256" key="4">
    <source>
        <dbReference type="ARBA" id="ARBA00022786"/>
    </source>
</evidence>
<dbReference type="GeneID" id="37012124"/>
<dbReference type="InterPro" id="IPR019559">
    <property type="entry name" value="Cullin_neddylation_domain"/>
</dbReference>
<dbReference type="InterPro" id="IPR036390">
    <property type="entry name" value="WH_DNA-bd_sf"/>
</dbReference>
<dbReference type="InterPro" id="IPR036317">
    <property type="entry name" value="Cullin_homology_sf"/>
</dbReference>
<dbReference type="PANTHER" id="PTHR11932">
    <property type="entry name" value="CULLIN"/>
    <property type="match status" value="1"/>
</dbReference>
<comment type="similarity">
    <text evidence="2 7 8">Belongs to the cullin family.</text>
</comment>
<organism evidence="10 11">
    <name type="scientific">Pseudomicrostroma glucosiphilum</name>
    <dbReference type="NCBI Taxonomy" id="1684307"/>
    <lineage>
        <taxon>Eukaryota</taxon>
        <taxon>Fungi</taxon>
        <taxon>Dikarya</taxon>
        <taxon>Basidiomycota</taxon>
        <taxon>Ustilaginomycotina</taxon>
        <taxon>Exobasidiomycetes</taxon>
        <taxon>Microstromatales</taxon>
        <taxon>Microstromatales incertae sedis</taxon>
        <taxon>Pseudomicrostroma</taxon>
    </lineage>
</organism>
<dbReference type="InterPro" id="IPR016159">
    <property type="entry name" value="Cullin_repeat-like_dom_sf"/>
</dbReference>
<dbReference type="FunFam" id="1.10.10.10:FF:000014">
    <property type="entry name" value="Cullin 1"/>
    <property type="match status" value="1"/>
</dbReference>
<evidence type="ECO:0000256" key="2">
    <source>
        <dbReference type="ARBA" id="ARBA00006019"/>
    </source>
</evidence>
<feature type="domain" description="Cullin family profile" evidence="9">
    <location>
        <begin position="408"/>
        <end position="639"/>
    </location>
</feature>
<dbReference type="SMART" id="SM00884">
    <property type="entry name" value="Cullin_Nedd8"/>
    <property type="match status" value="1"/>
</dbReference>
<protein>
    <recommendedName>
        <fullName evidence="6">Cullin-1</fullName>
    </recommendedName>
</protein>
<proteinExistence type="inferred from homology"/>
<gene>
    <name evidence="10" type="ORF">BCV69DRAFT_250671</name>
</gene>
<comment type="pathway">
    <text evidence="1">Protein modification; protein ubiquitination.</text>
</comment>
<evidence type="ECO:0000259" key="9">
    <source>
        <dbReference type="PROSITE" id="PS50069"/>
    </source>
</evidence>
<dbReference type="FunFam" id="1.20.1310.10:FF:000026">
    <property type="entry name" value="Cullin 1"/>
    <property type="match status" value="1"/>
</dbReference>
<keyword evidence="4" id="KW-0833">Ubl conjugation pathway</keyword>
<keyword evidence="5" id="KW-0832">Ubl conjugation</keyword>
<dbReference type="InterPro" id="IPR059120">
    <property type="entry name" value="Cullin-like_AB"/>
</dbReference>
<dbReference type="InterPro" id="IPR016158">
    <property type="entry name" value="Cullin_homology"/>
</dbReference>
<name>A0A316U3T4_9BASI</name>
<dbReference type="PROSITE" id="PS01256">
    <property type="entry name" value="CULLIN_1"/>
    <property type="match status" value="1"/>
</dbReference>
<dbReference type="SMART" id="SM00182">
    <property type="entry name" value="CULLIN"/>
    <property type="match status" value="1"/>
</dbReference>
<dbReference type="SUPFAM" id="SSF75632">
    <property type="entry name" value="Cullin homology domain"/>
    <property type="match status" value="1"/>
</dbReference>
<evidence type="ECO:0000256" key="6">
    <source>
        <dbReference type="ARBA" id="ARBA00069612"/>
    </source>
</evidence>
<dbReference type="Gene3D" id="4.10.1030.10">
    <property type="entry name" value="Ring Box Chain A, domain 5"/>
    <property type="match status" value="1"/>
</dbReference>
<evidence type="ECO:0000256" key="3">
    <source>
        <dbReference type="ARBA" id="ARBA00022499"/>
    </source>
</evidence>